<evidence type="ECO:0000256" key="1">
    <source>
        <dbReference type="SAM" id="Phobius"/>
    </source>
</evidence>
<sequence>MTVDNRLADLLSAQREIGATQNRLEQIISQYGGGGGMDGGMTDDWKTSVNTQLERLHGDVRNLLYGWVGAVVFVLGALSVGYIKLADQSADIKTEQAKQGVRLDNIDKKLDEISAKLDRQK</sequence>
<proteinExistence type="predicted"/>
<organism evidence="2 3">
    <name type="scientific">Novosphingobium humi</name>
    <dbReference type="NCBI Taxonomy" id="2282397"/>
    <lineage>
        <taxon>Bacteria</taxon>
        <taxon>Pseudomonadati</taxon>
        <taxon>Pseudomonadota</taxon>
        <taxon>Alphaproteobacteria</taxon>
        <taxon>Sphingomonadales</taxon>
        <taxon>Sphingomonadaceae</taxon>
        <taxon>Novosphingobium</taxon>
    </lineage>
</organism>
<keyword evidence="3" id="KW-1185">Reference proteome</keyword>
<evidence type="ECO:0000313" key="2">
    <source>
        <dbReference type="EMBL" id="WCT78642.1"/>
    </source>
</evidence>
<dbReference type="EMBL" id="CP117417">
    <property type="protein sequence ID" value="WCT78642.1"/>
    <property type="molecule type" value="Genomic_DNA"/>
</dbReference>
<keyword evidence="1" id="KW-0472">Membrane</keyword>
<name>A0ABY7U186_9SPHN</name>
<keyword evidence="1" id="KW-1133">Transmembrane helix</keyword>
<evidence type="ECO:0000313" key="3">
    <source>
        <dbReference type="Proteomes" id="UP001218231"/>
    </source>
</evidence>
<gene>
    <name evidence="2" type="ORF">PQ457_06680</name>
</gene>
<accession>A0ABY7U186</accession>
<dbReference type="Proteomes" id="UP001218231">
    <property type="component" value="Chromosome"/>
</dbReference>
<protein>
    <submittedName>
        <fullName evidence="2">Uncharacterized protein</fullName>
    </submittedName>
</protein>
<keyword evidence="1" id="KW-0812">Transmembrane</keyword>
<reference evidence="2 3" key="1">
    <citation type="submission" date="2023-02" db="EMBL/GenBank/DDBJ databases">
        <title>Genome sequence of Novosphingobium humi KACC 19094.</title>
        <authorList>
            <person name="Kim S."/>
            <person name="Heo J."/>
            <person name="Kwon S.-W."/>
        </authorList>
    </citation>
    <scope>NUCLEOTIDE SEQUENCE [LARGE SCALE GENOMIC DNA]</scope>
    <source>
        <strain evidence="2 3">KACC 19094</strain>
    </source>
</reference>
<feature type="transmembrane region" description="Helical" evidence="1">
    <location>
        <begin position="64"/>
        <end position="83"/>
    </location>
</feature>
<dbReference type="RefSeq" id="WP_273618952.1">
    <property type="nucleotide sequence ID" value="NZ_CP117417.1"/>
</dbReference>